<organism evidence="1 2">
    <name type="scientific">Candidatus Gottesmanbacteria bacterium RBG_13_45_10</name>
    <dbReference type="NCBI Taxonomy" id="1798370"/>
    <lineage>
        <taxon>Bacteria</taxon>
        <taxon>Candidatus Gottesmaniibacteriota</taxon>
    </lineage>
</organism>
<reference evidence="1 2" key="1">
    <citation type="journal article" date="2016" name="Nat. Commun.">
        <title>Thousands of microbial genomes shed light on interconnected biogeochemical processes in an aquifer system.</title>
        <authorList>
            <person name="Anantharaman K."/>
            <person name="Brown C.T."/>
            <person name="Hug L.A."/>
            <person name="Sharon I."/>
            <person name="Castelle C.J."/>
            <person name="Probst A.J."/>
            <person name="Thomas B.C."/>
            <person name="Singh A."/>
            <person name="Wilkins M.J."/>
            <person name="Karaoz U."/>
            <person name="Brodie E.L."/>
            <person name="Williams K.H."/>
            <person name="Hubbard S.S."/>
            <person name="Banfield J.F."/>
        </authorList>
    </citation>
    <scope>NUCLEOTIDE SEQUENCE [LARGE SCALE GENOMIC DNA]</scope>
</reference>
<dbReference type="EMBL" id="MFIZ01000029">
    <property type="protein sequence ID" value="OGG11414.1"/>
    <property type="molecule type" value="Genomic_DNA"/>
</dbReference>
<protein>
    <submittedName>
        <fullName evidence="1">Uncharacterized protein</fullName>
    </submittedName>
</protein>
<dbReference type="STRING" id="1798370.A2Z00_03130"/>
<dbReference type="InterPro" id="IPR029057">
    <property type="entry name" value="PRTase-like"/>
</dbReference>
<accession>A0A1F5ZGF7</accession>
<dbReference type="Proteomes" id="UP000177268">
    <property type="component" value="Unassembled WGS sequence"/>
</dbReference>
<evidence type="ECO:0000313" key="2">
    <source>
        <dbReference type="Proteomes" id="UP000177268"/>
    </source>
</evidence>
<sequence>MIEQYPYKEIEPTPQFFLSWDVELLTDLLCVAKQWNPPKEATFQRAKQMLTCALTSAFENAQTVIIDGKDIATEIQRTVLALKKSTGLPVVTMDPLYGASVADFSLNTTRGLNSDGSIQEIARPGYPDISEQITRLARTLDGNRKIYLIDAGAYSGGSMQTIIKLLQRYNVIVETVILGIATDEAKRTLWSPDVGPPIVINSIQKPIDWVEARDFIPFVPLCGRVINEPVQSGVLSRALPYILPEGKPDNWASIPPGKNYRLSKTGWDISEIIFQDLEIQNGIRIELTDLVDLPVRVSYPGEVIPGLTNVIDVIRAKRQMLQYQSYGITEGI</sequence>
<name>A0A1F5ZGF7_9BACT</name>
<proteinExistence type="predicted"/>
<comment type="caution">
    <text evidence="1">The sequence shown here is derived from an EMBL/GenBank/DDBJ whole genome shotgun (WGS) entry which is preliminary data.</text>
</comment>
<dbReference type="SUPFAM" id="SSF53271">
    <property type="entry name" value="PRTase-like"/>
    <property type="match status" value="1"/>
</dbReference>
<gene>
    <name evidence="1" type="ORF">A2Z00_03130</name>
</gene>
<evidence type="ECO:0000313" key="1">
    <source>
        <dbReference type="EMBL" id="OGG11414.1"/>
    </source>
</evidence>
<dbReference type="AlphaFoldDB" id="A0A1F5ZGF7"/>